<dbReference type="InterPro" id="IPR028208">
    <property type="entry name" value="Effector_pro_NleD-like"/>
</dbReference>
<name>A0A6V7FMN7_9XANT</name>
<evidence type="ECO:0000313" key="2">
    <source>
        <dbReference type="EMBL" id="CAD0364912.1"/>
    </source>
</evidence>
<proteinExistence type="predicted"/>
<dbReference type="RefSeq" id="WP_206540457.1">
    <property type="nucleotide sequence ID" value="NZ_JAHLSO010000261.1"/>
</dbReference>
<evidence type="ECO:0000256" key="1">
    <source>
        <dbReference type="SAM" id="MobiDB-lite"/>
    </source>
</evidence>
<keyword evidence="2" id="KW-0614">Plasmid</keyword>
<evidence type="ECO:0008006" key="3">
    <source>
        <dbReference type="Google" id="ProtNLM"/>
    </source>
</evidence>
<organism evidence="2">
    <name type="scientific">Xanthomonas hortorum pv. gardneri</name>
    <dbReference type="NCBI Taxonomy" id="2754056"/>
    <lineage>
        <taxon>Bacteria</taxon>
        <taxon>Pseudomonadati</taxon>
        <taxon>Pseudomonadota</taxon>
        <taxon>Gammaproteobacteria</taxon>
        <taxon>Lysobacterales</taxon>
        <taxon>Lysobacteraceae</taxon>
        <taxon>Xanthomonas</taxon>
    </lineage>
</organism>
<gene>
    <name evidence="2" type="ORF">CFBP8129_47880</name>
</gene>
<protein>
    <recommendedName>
        <fullName evidence="3">Type III effector protein</fullName>
    </recommendedName>
</protein>
<feature type="region of interest" description="Disordered" evidence="1">
    <location>
        <begin position="166"/>
        <end position="227"/>
    </location>
</feature>
<accession>A0A6V7FMN7</accession>
<reference evidence="2" key="1">
    <citation type="submission" date="2020-07" db="EMBL/GenBank/DDBJ databases">
        <authorList>
            <person name="Pothier F. J."/>
        </authorList>
    </citation>
    <scope>NUCLEOTIDE SEQUENCE [LARGE SCALE GENOMIC DNA]</scope>
    <source>
        <plasmid evidence="2">CFBP8129_p26</plasmid>
    </source>
</reference>
<sequence>MPMPIETNYRGIYSQSLINSSTNLQRFNAEVNVHLDAIGSGSTGNQLLDDLVSLSSQRRHKITIHEMEVSKSGPSAEPVLSRHQLERHPDLNNYQDIRETAGRRYARKTSQGQNEGSSVVVTWTAHQTSMGLDEDGDPTGPTSSHRDKVSLLAHELVHAKHMMGGTWMGSYDDSRDPETDSGKEELRAVGIGEYKYSRTRQPSENSVRAEHGLPKRASYHYSGYRSD</sequence>
<dbReference type="AlphaFoldDB" id="A0A6V7FMN7"/>
<geneLocation type="plasmid" evidence="2">
    <name>CFBP8129_p26</name>
</geneLocation>
<feature type="compositionally biased region" description="Basic and acidic residues" evidence="1">
    <location>
        <begin position="172"/>
        <end position="187"/>
    </location>
</feature>
<dbReference type="NCBIfam" id="NF041347">
    <property type="entry name" value="XopG"/>
    <property type="match status" value="1"/>
</dbReference>
<dbReference type="EMBL" id="LR828256">
    <property type="protein sequence ID" value="CAD0364912.1"/>
    <property type="molecule type" value="Genomic_DNA"/>
</dbReference>
<dbReference type="Pfam" id="PF14891">
    <property type="entry name" value="Peptidase_M91"/>
    <property type="match status" value="1"/>
</dbReference>
<dbReference type="EMBL" id="LR828256">
    <property type="protein sequence ID" value="CAD0364913.1"/>
    <property type="molecule type" value="Genomic_DNA"/>
</dbReference>